<protein>
    <submittedName>
        <fullName evidence="1">Uncharacterized protein</fullName>
    </submittedName>
</protein>
<evidence type="ECO:0000313" key="1">
    <source>
        <dbReference type="EMBL" id="GBO09329.1"/>
    </source>
</evidence>
<proteinExistence type="predicted"/>
<reference evidence="1 2" key="1">
    <citation type="journal article" date="2019" name="Sci. Rep.">
        <title>Orb-weaving spider Araneus ventricosus genome elucidates the spidroin gene catalogue.</title>
        <authorList>
            <person name="Kono N."/>
            <person name="Nakamura H."/>
            <person name="Ohtoshi R."/>
            <person name="Moran D.A.P."/>
            <person name="Shinohara A."/>
            <person name="Yoshida Y."/>
            <person name="Fujiwara M."/>
            <person name="Mori M."/>
            <person name="Tomita M."/>
            <person name="Arakawa K."/>
        </authorList>
    </citation>
    <scope>NUCLEOTIDE SEQUENCE [LARGE SCALE GENOMIC DNA]</scope>
</reference>
<organism evidence="1 2">
    <name type="scientific">Araneus ventricosus</name>
    <name type="common">Orbweaver spider</name>
    <name type="synonym">Epeira ventricosa</name>
    <dbReference type="NCBI Taxonomy" id="182803"/>
    <lineage>
        <taxon>Eukaryota</taxon>
        <taxon>Metazoa</taxon>
        <taxon>Ecdysozoa</taxon>
        <taxon>Arthropoda</taxon>
        <taxon>Chelicerata</taxon>
        <taxon>Arachnida</taxon>
        <taxon>Araneae</taxon>
        <taxon>Araneomorphae</taxon>
        <taxon>Entelegynae</taxon>
        <taxon>Araneoidea</taxon>
        <taxon>Araneidae</taxon>
        <taxon>Araneus</taxon>
    </lineage>
</organism>
<dbReference type="AlphaFoldDB" id="A0A4Y2U8J5"/>
<sequence length="90" mass="10604">MRKERLTPQRWIISVKVFMTHMGPAHPKLCKIENRQLEELKILQTMPRKVEEIKTELGGIFGSTHTRWGIMMAKMLYPPSVGRTYLHNKE</sequence>
<accession>A0A4Y2U8J5</accession>
<evidence type="ECO:0000313" key="2">
    <source>
        <dbReference type="Proteomes" id="UP000499080"/>
    </source>
</evidence>
<keyword evidence="2" id="KW-1185">Reference proteome</keyword>
<dbReference type="EMBL" id="BGPR01034790">
    <property type="protein sequence ID" value="GBO09329.1"/>
    <property type="molecule type" value="Genomic_DNA"/>
</dbReference>
<comment type="caution">
    <text evidence="1">The sequence shown here is derived from an EMBL/GenBank/DDBJ whole genome shotgun (WGS) entry which is preliminary data.</text>
</comment>
<dbReference type="Proteomes" id="UP000499080">
    <property type="component" value="Unassembled WGS sequence"/>
</dbReference>
<name>A0A4Y2U8J5_ARAVE</name>
<gene>
    <name evidence="1" type="ORF">AVEN_112852_1</name>
</gene>